<name>A0A0E9Q1F0_ANGAN</name>
<protein>
    <submittedName>
        <fullName evidence="1">Uncharacterized protein</fullName>
    </submittedName>
</protein>
<reference evidence="1" key="2">
    <citation type="journal article" date="2015" name="Fish Shellfish Immunol.">
        <title>Early steps in the European eel (Anguilla anguilla)-Vibrio vulnificus interaction in the gills: Role of the RtxA13 toxin.</title>
        <authorList>
            <person name="Callol A."/>
            <person name="Pajuelo D."/>
            <person name="Ebbesson L."/>
            <person name="Teles M."/>
            <person name="MacKenzie S."/>
            <person name="Amaro C."/>
        </authorList>
    </citation>
    <scope>NUCLEOTIDE SEQUENCE</scope>
</reference>
<reference evidence="1" key="1">
    <citation type="submission" date="2014-11" db="EMBL/GenBank/DDBJ databases">
        <authorList>
            <person name="Amaro Gonzalez C."/>
        </authorList>
    </citation>
    <scope>NUCLEOTIDE SEQUENCE</scope>
</reference>
<organism evidence="1">
    <name type="scientific">Anguilla anguilla</name>
    <name type="common">European freshwater eel</name>
    <name type="synonym">Muraena anguilla</name>
    <dbReference type="NCBI Taxonomy" id="7936"/>
    <lineage>
        <taxon>Eukaryota</taxon>
        <taxon>Metazoa</taxon>
        <taxon>Chordata</taxon>
        <taxon>Craniata</taxon>
        <taxon>Vertebrata</taxon>
        <taxon>Euteleostomi</taxon>
        <taxon>Actinopterygii</taxon>
        <taxon>Neopterygii</taxon>
        <taxon>Teleostei</taxon>
        <taxon>Anguilliformes</taxon>
        <taxon>Anguillidae</taxon>
        <taxon>Anguilla</taxon>
    </lineage>
</organism>
<dbReference type="EMBL" id="GBXM01098412">
    <property type="protein sequence ID" value="JAH10165.1"/>
    <property type="molecule type" value="Transcribed_RNA"/>
</dbReference>
<sequence>MRNMLNYIWQTLDIWLGRAGKSLGRGHLGCCAWLVATVTLIWTSRLENGWMDGW</sequence>
<accession>A0A0E9Q1F0</accession>
<evidence type="ECO:0000313" key="1">
    <source>
        <dbReference type="EMBL" id="JAH10165.1"/>
    </source>
</evidence>
<dbReference type="AlphaFoldDB" id="A0A0E9Q1F0"/>
<proteinExistence type="predicted"/>